<reference evidence="3" key="1">
    <citation type="submission" date="2020-06" db="EMBL/GenBank/DDBJ databases">
        <authorList>
            <person name="Li T."/>
            <person name="Hu X."/>
            <person name="Zhang T."/>
            <person name="Song X."/>
            <person name="Zhang H."/>
            <person name="Dai N."/>
            <person name="Sheng W."/>
            <person name="Hou X."/>
            <person name="Wei L."/>
        </authorList>
    </citation>
    <scope>NUCLEOTIDE SEQUENCE</scope>
    <source>
        <strain evidence="3">KEN8</strain>
        <tissue evidence="3">Leaf</tissue>
    </source>
</reference>
<keyword evidence="1" id="KW-0813">Transport</keyword>
<evidence type="ECO:0000313" key="3">
    <source>
        <dbReference type="EMBL" id="KAL0287266.1"/>
    </source>
</evidence>
<reference evidence="3" key="2">
    <citation type="journal article" date="2024" name="Plant">
        <title>Genomic evolution and insights into agronomic trait innovations of Sesamum species.</title>
        <authorList>
            <person name="Miao H."/>
            <person name="Wang L."/>
            <person name="Qu L."/>
            <person name="Liu H."/>
            <person name="Sun Y."/>
            <person name="Le M."/>
            <person name="Wang Q."/>
            <person name="Wei S."/>
            <person name="Zheng Y."/>
            <person name="Lin W."/>
            <person name="Duan Y."/>
            <person name="Cao H."/>
            <person name="Xiong S."/>
            <person name="Wang X."/>
            <person name="Wei L."/>
            <person name="Li C."/>
            <person name="Ma Q."/>
            <person name="Ju M."/>
            <person name="Zhao R."/>
            <person name="Li G."/>
            <person name="Mu C."/>
            <person name="Tian Q."/>
            <person name="Mei H."/>
            <person name="Zhang T."/>
            <person name="Gao T."/>
            <person name="Zhang H."/>
        </authorList>
    </citation>
    <scope>NUCLEOTIDE SEQUENCE</scope>
    <source>
        <strain evidence="3">KEN8</strain>
    </source>
</reference>
<name>A0AAW2IYB3_9LAMI</name>
<evidence type="ECO:0000256" key="2">
    <source>
        <dbReference type="SAM" id="Phobius"/>
    </source>
</evidence>
<evidence type="ECO:0000256" key="1">
    <source>
        <dbReference type="ARBA" id="ARBA00023303"/>
    </source>
</evidence>
<dbReference type="EMBL" id="JACGWM010001830">
    <property type="protein sequence ID" value="KAL0287266.1"/>
    <property type="molecule type" value="Genomic_DNA"/>
</dbReference>
<dbReference type="AlphaFoldDB" id="A0AAW2IYB3"/>
<dbReference type="GO" id="GO:0034220">
    <property type="term" value="P:monoatomic ion transmembrane transport"/>
    <property type="evidence" value="ECO:0007669"/>
    <property type="project" value="UniProtKB-KW"/>
</dbReference>
<feature type="transmembrane region" description="Helical" evidence="2">
    <location>
        <begin position="103"/>
        <end position="123"/>
    </location>
</feature>
<keyword evidence="2" id="KW-0812">Transmembrane</keyword>
<keyword evidence="2" id="KW-0472">Membrane</keyword>
<dbReference type="SUPFAM" id="SSF81324">
    <property type="entry name" value="Voltage-gated potassium channels"/>
    <property type="match status" value="1"/>
</dbReference>
<keyword evidence="2" id="KW-1133">Transmembrane helix</keyword>
<keyword evidence="1" id="KW-0407">Ion channel</keyword>
<accession>A0AAW2IYB3</accession>
<gene>
    <name evidence="3" type="ORF">Scaly_2769800</name>
</gene>
<proteinExistence type="predicted"/>
<comment type="caution">
    <text evidence="3">The sequence shown here is derived from an EMBL/GenBank/DDBJ whole genome shotgun (WGS) entry which is preliminary data.</text>
</comment>
<keyword evidence="1" id="KW-0406">Ion transport</keyword>
<organism evidence="3">
    <name type="scientific">Sesamum calycinum</name>
    <dbReference type="NCBI Taxonomy" id="2727403"/>
    <lineage>
        <taxon>Eukaryota</taxon>
        <taxon>Viridiplantae</taxon>
        <taxon>Streptophyta</taxon>
        <taxon>Embryophyta</taxon>
        <taxon>Tracheophyta</taxon>
        <taxon>Spermatophyta</taxon>
        <taxon>Magnoliopsida</taxon>
        <taxon>eudicotyledons</taxon>
        <taxon>Gunneridae</taxon>
        <taxon>Pentapetalae</taxon>
        <taxon>asterids</taxon>
        <taxon>lamiids</taxon>
        <taxon>Lamiales</taxon>
        <taxon>Pedaliaceae</taxon>
        <taxon>Sesamum</taxon>
    </lineage>
</organism>
<dbReference type="PANTHER" id="PTHR45651">
    <property type="entry name" value="CYCLIC NUCLEOTIDE-GATED ION CHANNEL 15-RELATED-RELATED"/>
    <property type="match status" value="1"/>
</dbReference>
<sequence length="296" mass="33701">MNHNGNECVRFEDRDSESSFTSEGQSNRRLFPIVVDHTRSNRTKSSRTKKILDPQEPFLLMWNIIFLISCTIPLFLDPLFFYATAIDAKNLCISVDKKLQITVCVYLRSFFDIVCVFHIVFQFRTGVHTPSSRESGKDELTKDPKAIAKWYLSNNFIIDILSVLPLPQVLILIVNPTANASNSWASKDLLASVILAQYIPRMHRIIPLVQVFKETLGIFVEIAWVPAACNVLCYILLSHVSFLLTMEVIEENKTEISEPNTCLLSSFSHWMIDSGAIDHMKDNPNLYATFLLPKSP</sequence>
<feature type="transmembrane region" description="Helical" evidence="2">
    <location>
        <begin position="59"/>
        <end position="82"/>
    </location>
</feature>
<feature type="transmembrane region" description="Helical" evidence="2">
    <location>
        <begin position="216"/>
        <end position="237"/>
    </location>
</feature>
<protein>
    <submittedName>
        <fullName evidence="3">Cyclic nucleotide-gated ion channel 1</fullName>
    </submittedName>
</protein>
<dbReference type="GO" id="GO:0016020">
    <property type="term" value="C:membrane"/>
    <property type="evidence" value="ECO:0007669"/>
    <property type="project" value="UniProtKB-SubCell"/>
</dbReference>
<dbReference type="PANTHER" id="PTHR45651:SF76">
    <property type="entry name" value="CYCLIC NUCLEOTIDE-GATED ION CHANNEL 1-LIKE"/>
    <property type="match status" value="1"/>
</dbReference>